<accession>A0A6P1ZDC0</accession>
<evidence type="ECO:0000313" key="2">
    <source>
        <dbReference type="EMBL" id="TVM31746.1"/>
    </source>
</evidence>
<feature type="signal peptide" evidence="1">
    <location>
        <begin position="1"/>
        <end position="26"/>
    </location>
</feature>
<dbReference type="EMBL" id="QMIF01000014">
    <property type="protein sequence ID" value="TVM31746.1"/>
    <property type="molecule type" value="Genomic_DNA"/>
</dbReference>
<keyword evidence="1" id="KW-0732">Signal</keyword>
<dbReference type="Proteomes" id="UP000434052">
    <property type="component" value="Unassembled WGS sequence"/>
</dbReference>
<sequence length="153" mass="16719">MLHRISLALTICGLVCLVFLTVPAFAQDPDPIPPNLVGTWVGKRSSFLILDGHFKHIIDEPLTAYIIDKQDGRLIAGEKTSKLHVEGPGSGNGEEFFGVISPDLKTVYIAEHKAGYAVFHLTGPDEMEVSYISDGSGEKGTELMASIQRLRRQ</sequence>
<evidence type="ECO:0008006" key="4">
    <source>
        <dbReference type="Google" id="ProtNLM"/>
    </source>
</evidence>
<comment type="caution">
    <text evidence="2">The sequence shown here is derived from an EMBL/GenBank/DDBJ whole genome shotgun (WGS) entry which is preliminary data.</text>
</comment>
<name>A0A6P1ZDC0_9BACT</name>
<dbReference type="RefSeq" id="WP_144306705.1">
    <property type="nucleotide sequence ID" value="NZ_QMIF01000014.1"/>
</dbReference>
<reference evidence="2 3" key="1">
    <citation type="submission" date="2018-06" db="EMBL/GenBank/DDBJ databases">
        <title>Complete genome of Desulfovibrio marinus P48SEP.</title>
        <authorList>
            <person name="Crispim J.S."/>
            <person name="Vidigal P.M.P."/>
            <person name="Silva L.C.F."/>
            <person name="Araujo L.C."/>
            <person name="Laguardia C.N."/>
            <person name="Dias R.S."/>
            <person name="Sousa M.P."/>
            <person name="Paula S.O."/>
            <person name="Silva C."/>
        </authorList>
    </citation>
    <scope>NUCLEOTIDE SEQUENCE [LARGE SCALE GENOMIC DNA]</scope>
    <source>
        <strain evidence="2 3">P48SEP</strain>
    </source>
</reference>
<organism evidence="2 3">
    <name type="scientific">Oceanidesulfovibrio marinus</name>
    <dbReference type="NCBI Taxonomy" id="370038"/>
    <lineage>
        <taxon>Bacteria</taxon>
        <taxon>Pseudomonadati</taxon>
        <taxon>Thermodesulfobacteriota</taxon>
        <taxon>Desulfovibrionia</taxon>
        <taxon>Desulfovibrionales</taxon>
        <taxon>Desulfovibrionaceae</taxon>
        <taxon>Oceanidesulfovibrio</taxon>
    </lineage>
</organism>
<protein>
    <recommendedName>
        <fullName evidence="4">TIGR03067 domain-containing protein</fullName>
    </recommendedName>
</protein>
<gene>
    <name evidence="2" type="ORF">DQK91_17585</name>
</gene>
<evidence type="ECO:0000313" key="3">
    <source>
        <dbReference type="Proteomes" id="UP000434052"/>
    </source>
</evidence>
<feature type="chain" id="PRO_5027037004" description="TIGR03067 domain-containing protein" evidence="1">
    <location>
        <begin position="27"/>
        <end position="153"/>
    </location>
</feature>
<dbReference type="OrthoDB" id="5573953at2"/>
<evidence type="ECO:0000256" key="1">
    <source>
        <dbReference type="SAM" id="SignalP"/>
    </source>
</evidence>
<proteinExistence type="predicted"/>
<dbReference type="AlphaFoldDB" id="A0A6P1ZDC0"/>